<organism evidence="1 4">
    <name type="scientific">Arabidopsis thaliana</name>
    <name type="common">Mouse-ear cress</name>
    <dbReference type="NCBI Taxonomy" id="3702"/>
    <lineage>
        <taxon>Eukaryota</taxon>
        <taxon>Viridiplantae</taxon>
        <taxon>Streptophyta</taxon>
        <taxon>Embryophyta</taxon>
        <taxon>Tracheophyta</taxon>
        <taxon>Spermatophyta</taxon>
        <taxon>Magnoliopsida</taxon>
        <taxon>eudicotyledons</taxon>
        <taxon>Gunneridae</taxon>
        <taxon>Pentapetalae</taxon>
        <taxon>rosids</taxon>
        <taxon>malvids</taxon>
        <taxon>Brassicales</taxon>
        <taxon>Brassicaceae</taxon>
        <taxon>Camelineae</taxon>
        <taxon>Arabidopsis</taxon>
    </lineage>
</organism>
<dbReference type="AlphaFoldDB" id="A0A5S9X7K1"/>
<evidence type="ECO:0000313" key="4">
    <source>
        <dbReference type="Proteomes" id="UP000434276"/>
    </source>
</evidence>
<accession>A0A5S9X7K1</accession>
<dbReference type="PANTHER" id="PTHR33527">
    <property type="entry name" value="OS07G0274300 PROTEIN"/>
    <property type="match status" value="1"/>
</dbReference>
<dbReference type="Proteomes" id="UP000426265">
    <property type="component" value="Unassembled WGS sequence"/>
</dbReference>
<gene>
    <name evidence="2" type="ORF">AN1_LOCUS11014</name>
    <name evidence="1" type="ORF">C24_LOCUS10853</name>
</gene>
<accession>A0A654F386</accession>
<evidence type="ECO:0000313" key="3">
    <source>
        <dbReference type="Proteomes" id="UP000426265"/>
    </source>
</evidence>
<proteinExistence type="predicted"/>
<evidence type="ECO:0000313" key="1">
    <source>
        <dbReference type="EMBL" id="CAA0376958.1"/>
    </source>
</evidence>
<evidence type="ECO:0000313" key="2">
    <source>
        <dbReference type="EMBL" id="VYS55560.1"/>
    </source>
</evidence>
<protein>
    <submittedName>
        <fullName evidence="1">Uncharacterized protein</fullName>
    </submittedName>
</protein>
<dbReference type="OrthoDB" id="1882251at2759"/>
<dbReference type="PANTHER" id="PTHR33527:SF45">
    <property type="entry name" value="RRM DOMAIN-CONTAINING PROTEIN"/>
    <property type="match status" value="1"/>
</dbReference>
<dbReference type="EMBL" id="CACRSJ010000105">
    <property type="protein sequence ID" value="VYS55560.1"/>
    <property type="molecule type" value="Genomic_DNA"/>
</dbReference>
<name>A0A5S9X7K1_ARATH</name>
<dbReference type="ExpressionAtlas" id="A0A5S9X7K1">
    <property type="expression patterns" value="baseline and differential"/>
</dbReference>
<dbReference type="Proteomes" id="UP000434276">
    <property type="component" value="Unassembled WGS sequence"/>
</dbReference>
<sequence length="119" mass="13473">MSTSAGFVLNANALAYNPNPDLRSLFVTFSNGFPLTEYQIFCYFNWQVMYPGSVMEVFVHKPTPTAKVAGQGLFGKVMFNSPFIPDFVLGPYEKVCFSVYGRPMYCRRFVSQRPRNANA</sequence>
<dbReference type="EMBL" id="CACSHJ010000088">
    <property type="protein sequence ID" value="CAA0376958.1"/>
    <property type="molecule type" value="Genomic_DNA"/>
</dbReference>
<reference evidence="1 4" key="1">
    <citation type="submission" date="2019-12" db="EMBL/GenBank/DDBJ databases">
        <authorList>
            <person name="Jiao W.-B."/>
            <person name="Schneeberger K."/>
        </authorList>
    </citation>
    <scope>NUCLEOTIDE SEQUENCE [LARGE SCALE GENOMIC DNA]</scope>
    <source>
        <strain evidence="3">cv. An-1</strain>
        <strain evidence="4">cv. C24</strain>
    </source>
</reference>